<accession>A0A7S1XJP5</accession>
<dbReference type="AlphaFoldDB" id="A0A7S1XJP5"/>
<gene>
    <name evidence="2" type="ORF">EAUS1353_LOCUS2839</name>
</gene>
<name>A0A7S1XJP5_9RHOD</name>
<protein>
    <submittedName>
        <fullName evidence="2">Uncharacterized protein</fullName>
    </submittedName>
</protein>
<organism evidence="2">
    <name type="scientific">Erythrolobus australicus</name>
    <dbReference type="NCBI Taxonomy" id="1077150"/>
    <lineage>
        <taxon>Eukaryota</taxon>
        <taxon>Rhodophyta</taxon>
        <taxon>Bangiophyceae</taxon>
        <taxon>Porphyridiales</taxon>
        <taxon>Porphyridiaceae</taxon>
        <taxon>Erythrolobus</taxon>
    </lineage>
</organism>
<sequence>MSGSAMIGFVAGRAPGSATRGAGVGAMRCARRMASTVKVARRTARVRVARAEMGSDETQSDAEKDESTMPTLDDIPGIYQLDELEDKETMCTALVLNAGGTVTCGKTDGPVPSKVEGSWALTGSDFMLQLEREYDGEQSGNYVVSTEYVGTAKKNLTYIEIDGVINGKFPNVGYFKLFSADDGATSVN</sequence>
<evidence type="ECO:0000256" key="1">
    <source>
        <dbReference type="SAM" id="MobiDB-lite"/>
    </source>
</evidence>
<dbReference type="EMBL" id="HBGI01004405">
    <property type="protein sequence ID" value="CAD9241099.1"/>
    <property type="molecule type" value="Transcribed_RNA"/>
</dbReference>
<evidence type="ECO:0000313" key="2">
    <source>
        <dbReference type="EMBL" id="CAD9241099.1"/>
    </source>
</evidence>
<proteinExistence type="predicted"/>
<feature type="region of interest" description="Disordered" evidence="1">
    <location>
        <begin position="49"/>
        <end position="74"/>
    </location>
</feature>
<reference evidence="2" key="1">
    <citation type="submission" date="2021-01" db="EMBL/GenBank/DDBJ databases">
        <authorList>
            <person name="Corre E."/>
            <person name="Pelletier E."/>
            <person name="Niang G."/>
            <person name="Scheremetjew M."/>
            <person name="Finn R."/>
            <person name="Kale V."/>
            <person name="Holt S."/>
            <person name="Cochrane G."/>
            <person name="Meng A."/>
            <person name="Brown T."/>
            <person name="Cohen L."/>
        </authorList>
    </citation>
    <scope>NUCLEOTIDE SEQUENCE</scope>
    <source>
        <strain evidence="2">CCMP3124</strain>
    </source>
</reference>